<dbReference type="Proteomes" id="UP001497623">
    <property type="component" value="Unassembled WGS sequence"/>
</dbReference>
<proteinExistence type="predicted"/>
<dbReference type="EMBL" id="CAXKWB010008340">
    <property type="protein sequence ID" value="CAL4090784.1"/>
    <property type="molecule type" value="Genomic_DNA"/>
</dbReference>
<accession>A0AAV2QKG6</accession>
<sequence>MIYSVRLALGKGAEGHMWLPVSDIAEEGVPRWWDGQTITPYRTITGVQERLAAFRWYTQATEQNEEDYDCLVWGVKIVEHNPEGVYMNPCNGKRYPMICYKEG</sequence>
<evidence type="ECO:0008006" key="3">
    <source>
        <dbReference type="Google" id="ProtNLM"/>
    </source>
</evidence>
<protein>
    <recommendedName>
        <fullName evidence="3">C-type lectin domain-containing protein</fullName>
    </recommendedName>
</protein>
<dbReference type="Gene3D" id="3.10.100.10">
    <property type="entry name" value="Mannose-Binding Protein A, subunit A"/>
    <property type="match status" value="1"/>
</dbReference>
<keyword evidence="2" id="KW-1185">Reference proteome</keyword>
<evidence type="ECO:0000313" key="2">
    <source>
        <dbReference type="Proteomes" id="UP001497623"/>
    </source>
</evidence>
<organism evidence="1 2">
    <name type="scientific">Meganyctiphanes norvegica</name>
    <name type="common">Northern krill</name>
    <name type="synonym">Thysanopoda norvegica</name>
    <dbReference type="NCBI Taxonomy" id="48144"/>
    <lineage>
        <taxon>Eukaryota</taxon>
        <taxon>Metazoa</taxon>
        <taxon>Ecdysozoa</taxon>
        <taxon>Arthropoda</taxon>
        <taxon>Crustacea</taxon>
        <taxon>Multicrustacea</taxon>
        <taxon>Malacostraca</taxon>
        <taxon>Eumalacostraca</taxon>
        <taxon>Eucarida</taxon>
        <taxon>Euphausiacea</taxon>
        <taxon>Euphausiidae</taxon>
        <taxon>Meganyctiphanes</taxon>
    </lineage>
</organism>
<dbReference type="AlphaFoldDB" id="A0AAV2QKG6"/>
<evidence type="ECO:0000313" key="1">
    <source>
        <dbReference type="EMBL" id="CAL4090784.1"/>
    </source>
</evidence>
<reference evidence="1 2" key="1">
    <citation type="submission" date="2024-05" db="EMBL/GenBank/DDBJ databases">
        <authorList>
            <person name="Wallberg A."/>
        </authorList>
    </citation>
    <scope>NUCLEOTIDE SEQUENCE [LARGE SCALE GENOMIC DNA]</scope>
</reference>
<comment type="caution">
    <text evidence="1">The sequence shown here is derived from an EMBL/GenBank/DDBJ whole genome shotgun (WGS) entry which is preliminary data.</text>
</comment>
<gene>
    <name evidence="1" type="ORF">MNOR_LOCUS14109</name>
</gene>
<dbReference type="InterPro" id="IPR016186">
    <property type="entry name" value="C-type_lectin-like/link_sf"/>
</dbReference>
<name>A0AAV2QKG6_MEGNR</name>